<accession>A0A9P0AN37</accession>
<dbReference type="GO" id="GO:0005525">
    <property type="term" value="F:GTP binding"/>
    <property type="evidence" value="ECO:0007669"/>
    <property type="project" value="UniProtKB-KW"/>
</dbReference>
<evidence type="ECO:0000259" key="9">
    <source>
        <dbReference type="PROSITE" id="PS51719"/>
    </source>
</evidence>
<keyword evidence="6" id="KW-0131">Cell cycle</keyword>
<evidence type="ECO:0000256" key="1">
    <source>
        <dbReference type="ARBA" id="ARBA00004626"/>
    </source>
</evidence>
<dbReference type="InterPro" id="IPR030379">
    <property type="entry name" value="G_SEPTIN_dom"/>
</dbReference>
<evidence type="ECO:0000313" key="10">
    <source>
        <dbReference type="EMBL" id="CAH0394054.1"/>
    </source>
</evidence>
<name>A0A9P0AN37_BEMTA</name>
<comment type="similarity">
    <text evidence="7">Belongs to the TRAFAC class TrmE-Era-EngA-EngB-Septin-like GTPase superfamily. Septin GTPase family.</text>
</comment>
<comment type="subcellular location">
    <subcellularLocation>
        <location evidence="1">Cleavage furrow</location>
    </subcellularLocation>
</comment>
<feature type="domain" description="Septin-type G" evidence="9">
    <location>
        <begin position="30"/>
        <end position="282"/>
    </location>
</feature>
<keyword evidence="2" id="KW-0132">Cell division</keyword>
<gene>
    <name evidence="10" type="ORF">BEMITA_LOCUS12396</name>
</gene>
<proteinExistence type="inferred from homology"/>
<evidence type="ECO:0000256" key="2">
    <source>
        <dbReference type="ARBA" id="ARBA00022618"/>
    </source>
</evidence>
<keyword evidence="4" id="KW-0175">Coiled coil</keyword>
<dbReference type="CDD" id="cd01850">
    <property type="entry name" value="CDC_Septin"/>
    <property type="match status" value="1"/>
</dbReference>
<evidence type="ECO:0000256" key="5">
    <source>
        <dbReference type="ARBA" id="ARBA00023134"/>
    </source>
</evidence>
<sequence>MVDSALFQEDRDYIGFATLPEQVHRKSVKRGFDFTLMVVGDSGLGKSTLINSLFLSDLYQDRKIPNVNERLEKTTSIEKKSMDIEERGVKLRLTVVDTPGFGDGLKCEESWRACCNYIDDQFRQYFTDESGLNRKNIVDNRVHCCLYFIPPYGHGRLHQKVNIVPVIAKADTLTASEVKKLKEKVLSDIDEHNIQIYQFPECDSDEDEDFKQQDRELKACVPFAVVGSNTVIEVGGCKVLENPKHSDFSKLRNMLISTHMQDLKDVTEDVHYENFRAQCISQISRANQERGKLKRDSGPQFEGVITETDRLLLQKDEEIRRMQEMLSQMQQQLKSSGKSNDDIFTSSQENRESIINV</sequence>
<evidence type="ECO:0000313" key="11">
    <source>
        <dbReference type="Proteomes" id="UP001152759"/>
    </source>
</evidence>
<keyword evidence="3 7" id="KW-0547">Nucleotide-binding</keyword>
<organism evidence="10 11">
    <name type="scientific">Bemisia tabaci</name>
    <name type="common">Sweetpotato whitefly</name>
    <name type="synonym">Aleurodes tabaci</name>
    <dbReference type="NCBI Taxonomy" id="7038"/>
    <lineage>
        <taxon>Eukaryota</taxon>
        <taxon>Metazoa</taxon>
        <taxon>Ecdysozoa</taxon>
        <taxon>Arthropoda</taxon>
        <taxon>Hexapoda</taxon>
        <taxon>Insecta</taxon>
        <taxon>Pterygota</taxon>
        <taxon>Neoptera</taxon>
        <taxon>Paraneoptera</taxon>
        <taxon>Hemiptera</taxon>
        <taxon>Sternorrhyncha</taxon>
        <taxon>Aleyrodoidea</taxon>
        <taxon>Aleyrodidae</taxon>
        <taxon>Aleyrodinae</taxon>
        <taxon>Bemisia</taxon>
    </lineage>
</organism>
<dbReference type="GO" id="GO:0051301">
    <property type="term" value="P:cell division"/>
    <property type="evidence" value="ECO:0007669"/>
    <property type="project" value="UniProtKB-KW"/>
</dbReference>
<dbReference type="EMBL" id="OU963869">
    <property type="protein sequence ID" value="CAH0394054.1"/>
    <property type="molecule type" value="Genomic_DNA"/>
</dbReference>
<evidence type="ECO:0000256" key="6">
    <source>
        <dbReference type="ARBA" id="ARBA00023306"/>
    </source>
</evidence>
<dbReference type="InterPro" id="IPR027417">
    <property type="entry name" value="P-loop_NTPase"/>
</dbReference>
<dbReference type="Proteomes" id="UP001152759">
    <property type="component" value="Chromosome 8"/>
</dbReference>
<feature type="region of interest" description="Disordered" evidence="8">
    <location>
        <begin position="327"/>
        <end position="357"/>
    </location>
</feature>
<dbReference type="Gene3D" id="3.40.50.300">
    <property type="entry name" value="P-loop containing nucleotide triphosphate hydrolases"/>
    <property type="match status" value="1"/>
</dbReference>
<dbReference type="PROSITE" id="PS51719">
    <property type="entry name" value="G_SEPTIN"/>
    <property type="match status" value="1"/>
</dbReference>
<keyword evidence="11" id="KW-1185">Reference proteome</keyword>
<dbReference type="GO" id="GO:0032154">
    <property type="term" value="C:cleavage furrow"/>
    <property type="evidence" value="ECO:0007669"/>
    <property type="project" value="UniProtKB-SubCell"/>
</dbReference>
<reference evidence="10" key="1">
    <citation type="submission" date="2021-12" db="EMBL/GenBank/DDBJ databases">
        <authorList>
            <person name="King R."/>
        </authorList>
    </citation>
    <scope>NUCLEOTIDE SEQUENCE</scope>
</reference>
<dbReference type="FunFam" id="3.40.50.300:FF:000162">
    <property type="entry name" value="septin-7 isoform X1"/>
    <property type="match status" value="1"/>
</dbReference>
<evidence type="ECO:0000256" key="8">
    <source>
        <dbReference type="SAM" id="MobiDB-lite"/>
    </source>
</evidence>
<dbReference type="PANTHER" id="PTHR18884">
    <property type="entry name" value="SEPTIN"/>
    <property type="match status" value="1"/>
</dbReference>
<dbReference type="GO" id="GO:0005856">
    <property type="term" value="C:cytoskeleton"/>
    <property type="evidence" value="ECO:0007669"/>
    <property type="project" value="UniProtKB-ARBA"/>
</dbReference>
<dbReference type="AlphaFoldDB" id="A0A9P0AN37"/>
<protein>
    <recommendedName>
        <fullName evidence="9">Septin-type G domain-containing protein</fullName>
    </recommendedName>
</protein>
<feature type="compositionally biased region" description="Low complexity" evidence="8">
    <location>
        <begin position="327"/>
        <end position="338"/>
    </location>
</feature>
<dbReference type="Pfam" id="PF00735">
    <property type="entry name" value="Septin"/>
    <property type="match status" value="1"/>
</dbReference>
<dbReference type="SUPFAM" id="SSF52540">
    <property type="entry name" value="P-loop containing nucleoside triphosphate hydrolases"/>
    <property type="match status" value="1"/>
</dbReference>
<dbReference type="PIRSF" id="PIRSF006698">
    <property type="entry name" value="Septin"/>
    <property type="match status" value="1"/>
</dbReference>
<keyword evidence="5 7" id="KW-0342">GTP-binding</keyword>
<evidence type="ECO:0000256" key="7">
    <source>
        <dbReference type="RuleBase" id="RU004560"/>
    </source>
</evidence>
<feature type="compositionally biased region" description="Polar residues" evidence="8">
    <location>
        <begin position="342"/>
        <end position="357"/>
    </location>
</feature>
<evidence type="ECO:0000256" key="4">
    <source>
        <dbReference type="ARBA" id="ARBA00023054"/>
    </source>
</evidence>
<evidence type="ECO:0000256" key="3">
    <source>
        <dbReference type="ARBA" id="ARBA00022741"/>
    </source>
</evidence>
<dbReference type="InterPro" id="IPR016491">
    <property type="entry name" value="Septin"/>
</dbReference>